<dbReference type="EMBL" id="BMAW01028217">
    <property type="protein sequence ID" value="GFU06365.1"/>
    <property type="molecule type" value="Genomic_DNA"/>
</dbReference>
<name>A0A8X6UDI8_NEPPI</name>
<dbReference type="Proteomes" id="UP000887013">
    <property type="component" value="Unassembled WGS sequence"/>
</dbReference>
<comment type="caution">
    <text evidence="1">The sequence shown here is derived from an EMBL/GenBank/DDBJ whole genome shotgun (WGS) entry which is preliminary data.</text>
</comment>
<dbReference type="AlphaFoldDB" id="A0A8X6UDI8"/>
<keyword evidence="2" id="KW-1185">Reference proteome</keyword>
<gene>
    <name evidence="1" type="ORF">NPIL_485611</name>
</gene>
<evidence type="ECO:0000313" key="2">
    <source>
        <dbReference type="Proteomes" id="UP000887013"/>
    </source>
</evidence>
<reference evidence="1" key="1">
    <citation type="submission" date="2020-08" db="EMBL/GenBank/DDBJ databases">
        <title>Multicomponent nature underlies the extraordinary mechanical properties of spider dragline silk.</title>
        <authorList>
            <person name="Kono N."/>
            <person name="Nakamura H."/>
            <person name="Mori M."/>
            <person name="Yoshida Y."/>
            <person name="Ohtoshi R."/>
            <person name="Malay A.D."/>
            <person name="Moran D.A.P."/>
            <person name="Tomita M."/>
            <person name="Numata K."/>
            <person name="Arakawa K."/>
        </authorList>
    </citation>
    <scope>NUCLEOTIDE SEQUENCE</scope>
</reference>
<protein>
    <submittedName>
        <fullName evidence="1">Uncharacterized protein</fullName>
    </submittedName>
</protein>
<organism evidence="1 2">
    <name type="scientific">Nephila pilipes</name>
    <name type="common">Giant wood spider</name>
    <name type="synonym">Nephila maculata</name>
    <dbReference type="NCBI Taxonomy" id="299642"/>
    <lineage>
        <taxon>Eukaryota</taxon>
        <taxon>Metazoa</taxon>
        <taxon>Ecdysozoa</taxon>
        <taxon>Arthropoda</taxon>
        <taxon>Chelicerata</taxon>
        <taxon>Arachnida</taxon>
        <taxon>Araneae</taxon>
        <taxon>Araneomorphae</taxon>
        <taxon>Entelegynae</taxon>
        <taxon>Araneoidea</taxon>
        <taxon>Nephilidae</taxon>
        <taxon>Nephila</taxon>
    </lineage>
</organism>
<accession>A0A8X6UDI8</accession>
<proteinExistence type="predicted"/>
<evidence type="ECO:0000313" key="1">
    <source>
        <dbReference type="EMBL" id="GFU06365.1"/>
    </source>
</evidence>
<sequence>MFKSSRKIACAESLLTPTSFAISRTVKRRSVITKFHTLSTLAALRAVWGLPQLCSLSADVWPSLNWLNHCLICVTPIASSPNTC</sequence>